<comment type="similarity">
    <text evidence="2">Belongs to the SKN1/KRE6 family.</text>
</comment>
<keyword evidence="8" id="KW-0961">Cell wall biogenesis/degradation</keyword>
<keyword evidence="6 10" id="KW-0472">Membrane</keyword>
<evidence type="ECO:0000256" key="6">
    <source>
        <dbReference type="ARBA" id="ARBA00023136"/>
    </source>
</evidence>
<dbReference type="GO" id="GO:0015926">
    <property type="term" value="F:glucosidase activity"/>
    <property type="evidence" value="ECO:0007669"/>
    <property type="project" value="TreeGrafter"/>
</dbReference>
<accession>A0A0M8MW13</accession>
<feature type="compositionally biased region" description="Basic and acidic residues" evidence="9">
    <location>
        <begin position="11"/>
        <end position="22"/>
    </location>
</feature>
<name>A0A0M8MW13_9BASI</name>
<feature type="region of interest" description="Disordered" evidence="9">
    <location>
        <begin position="167"/>
        <end position="191"/>
    </location>
</feature>
<dbReference type="VEuPathDB" id="FungiDB:Malapachy_0713"/>
<dbReference type="OrthoDB" id="412647at2759"/>
<evidence type="ECO:0000256" key="1">
    <source>
        <dbReference type="ARBA" id="ARBA00004606"/>
    </source>
</evidence>
<evidence type="ECO:0000256" key="5">
    <source>
        <dbReference type="ARBA" id="ARBA00022989"/>
    </source>
</evidence>
<evidence type="ECO:0000259" key="11">
    <source>
        <dbReference type="PROSITE" id="PS51762"/>
    </source>
</evidence>
<keyword evidence="3 10" id="KW-0812">Transmembrane</keyword>
<dbReference type="InterPro" id="IPR013320">
    <property type="entry name" value="ConA-like_dom_sf"/>
</dbReference>
<dbReference type="RefSeq" id="XP_017992552.1">
    <property type="nucleotide sequence ID" value="XM_018135227.1"/>
</dbReference>
<protein>
    <submittedName>
        <fullName evidence="12">Kre6-glucan synthase subunit</fullName>
    </submittedName>
</protein>
<feature type="domain" description="GH16" evidence="11">
    <location>
        <begin position="165"/>
        <end position="559"/>
    </location>
</feature>
<dbReference type="AlphaFoldDB" id="A0A0M8MW13"/>
<evidence type="ECO:0000313" key="13">
    <source>
        <dbReference type="Proteomes" id="UP000037751"/>
    </source>
</evidence>
<dbReference type="Gene3D" id="2.60.120.200">
    <property type="match status" value="2"/>
</dbReference>
<sequence>MEAIRPVRRVVSSEKTPRKKEPGSMSPTFSTTIPPSMQRKPSSEFGGLQTSTSTPLSVRASSYSAKDLEASPLSSGLNKRQTFTPTRLPATRGTVVLHPMQAEPDDYLHIPEKNVDTHSIRPTWRGCFNVTTLLIIALCLIMLFAGYPIIANFDDSYNKIDQRLAQGQAKPIPARPPVDPDTPSQYHTRQGDDGTTWELVFSDEFEKEGRTFWPGDDPYWEGGDFYYRATFDYEWYTPEAINTTNGRLQITMDEILEHNTYFRSGMLQSWNKMCFQGGYIEASVVLPGGPQTQGYWPGFWMMGNLGRPGYLATTDGMWPYVYENCDVGILPNQTYLDESGPEAALNAKVDGKTDQLSILTGMRFPACTCSGQGHPGPNPNVARGVPELDIFEIQVDAKKGASVASQSYQVAPFDANYKWYSNQSSYQIYDTDVTSRNPWSGSQTQEALSCVTEIPNKAFMKTTRTPTVFGIEYDPDLEDTGNGYITWYVDGKKSWTVYEGALDANEATKIGKRTFPKEPMSIIINLGIAGGFQEVHWDEIDFPAQMEFDYIRVYQKPGQKRVSCDPSDHPTANYINSNMEMYFNNNLTSFSNISSSWPKNKLTGC</sequence>
<evidence type="ECO:0000256" key="7">
    <source>
        <dbReference type="ARBA" id="ARBA00023180"/>
    </source>
</evidence>
<dbReference type="CDD" id="cd02180">
    <property type="entry name" value="GH16_fungal_KRE6_glucanase"/>
    <property type="match status" value="1"/>
</dbReference>
<dbReference type="FunFam" id="2.60.120.200:FF:000140">
    <property type="entry name" value="Beta-glucan synthesis-associated protein"/>
    <property type="match status" value="1"/>
</dbReference>
<comment type="subcellular location">
    <subcellularLocation>
        <location evidence="1">Membrane</location>
        <topology evidence="1">Single-pass type II membrane protein</topology>
    </subcellularLocation>
</comment>
<evidence type="ECO:0000256" key="2">
    <source>
        <dbReference type="ARBA" id="ARBA00010962"/>
    </source>
</evidence>
<dbReference type="PANTHER" id="PTHR31361:SF15">
    <property type="entry name" value="GH16 DOMAIN-CONTAINING PROTEIN"/>
    <property type="match status" value="1"/>
</dbReference>
<feature type="compositionally biased region" description="Polar residues" evidence="9">
    <location>
        <begin position="25"/>
        <end position="35"/>
    </location>
</feature>
<comment type="caution">
    <text evidence="12">The sequence shown here is derived from an EMBL/GenBank/DDBJ whole genome shotgun (WGS) entry which is preliminary data.</text>
</comment>
<feature type="transmembrane region" description="Helical" evidence="10">
    <location>
        <begin position="127"/>
        <end position="150"/>
    </location>
</feature>
<dbReference type="SUPFAM" id="SSF49899">
    <property type="entry name" value="Concanavalin A-like lectins/glucanases"/>
    <property type="match status" value="1"/>
</dbReference>
<dbReference type="STRING" id="77020.A0A0M8MW13"/>
<dbReference type="Proteomes" id="UP000037751">
    <property type="component" value="Unassembled WGS sequence"/>
</dbReference>
<keyword evidence="7" id="KW-0325">Glycoprotein</keyword>
<keyword evidence="5 10" id="KW-1133">Transmembrane helix</keyword>
<dbReference type="InterPro" id="IPR005629">
    <property type="entry name" value="Skn1/Kre6/Sbg1"/>
</dbReference>
<keyword evidence="4" id="KW-0735">Signal-anchor</keyword>
<dbReference type="InterPro" id="IPR000757">
    <property type="entry name" value="Beta-glucanase-like"/>
</dbReference>
<dbReference type="GO" id="GO:0005886">
    <property type="term" value="C:plasma membrane"/>
    <property type="evidence" value="ECO:0007669"/>
    <property type="project" value="TreeGrafter"/>
</dbReference>
<dbReference type="FunFam" id="2.60.120.200:FF:000135">
    <property type="entry name" value="Related to KRE6-glucan synthase subunit"/>
    <property type="match status" value="1"/>
</dbReference>
<dbReference type="EMBL" id="LGAV01000003">
    <property type="protein sequence ID" value="KOS14920.1"/>
    <property type="molecule type" value="Genomic_DNA"/>
</dbReference>
<dbReference type="GO" id="GO:0031505">
    <property type="term" value="P:fungal-type cell wall organization"/>
    <property type="evidence" value="ECO:0007669"/>
    <property type="project" value="TreeGrafter"/>
</dbReference>
<evidence type="ECO:0000256" key="4">
    <source>
        <dbReference type="ARBA" id="ARBA00022968"/>
    </source>
</evidence>
<dbReference type="PANTHER" id="PTHR31361">
    <property type="entry name" value="BETA-GLUCAN SYNTHESIS-ASSOCIATED PROTEIN KRE6-RELATED"/>
    <property type="match status" value="1"/>
</dbReference>
<dbReference type="GO" id="GO:0005789">
    <property type="term" value="C:endoplasmic reticulum membrane"/>
    <property type="evidence" value="ECO:0007669"/>
    <property type="project" value="TreeGrafter"/>
</dbReference>
<reference evidence="12 13" key="1">
    <citation type="submission" date="2015-07" db="EMBL/GenBank/DDBJ databases">
        <title>Draft Genome Sequence of Malassezia furfur CBS1878 and Malassezia pachydermatis CBS1879.</title>
        <authorList>
            <person name="Triana S."/>
            <person name="Ohm R."/>
            <person name="Gonzalez A."/>
            <person name="DeCock H."/>
            <person name="Restrepo S."/>
            <person name="Celis A."/>
        </authorList>
    </citation>
    <scope>NUCLEOTIDE SEQUENCE [LARGE SCALE GENOMIC DNA]</scope>
    <source>
        <strain evidence="12 13">CBS 1879</strain>
    </source>
</reference>
<gene>
    <name evidence="12" type="ORF">Malapachy_0713</name>
</gene>
<organism evidence="12 13">
    <name type="scientific">Malassezia pachydermatis</name>
    <dbReference type="NCBI Taxonomy" id="77020"/>
    <lineage>
        <taxon>Eukaryota</taxon>
        <taxon>Fungi</taxon>
        <taxon>Dikarya</taxon>
        <taxon>Basidiomycota</taxon>
        <taxon>Ustilaginomycotina</taxon>
        <taxon>Malasseziomycetes</taxon>
        <taxon>Malasseziales</taxon>
        <taxon>Malasseziaceae</taxon>
        <taxon>Malassezia</taxon>
    </lineage>
</organism>
<evidence type="ECO:0000313" key="12">
    <source>
        <dbReference type="EMBL" id="KOS14920.1"/>
    </source>
</evidence>
<proteinExistence type="inferred from homology"/>
<evidence type="ECO:0000256" key="10">
    <source>
        <dbReference type="SAM" id="Phobius"/>
    </source>
</evidence>
<dbReference type="Pfam" id="PF03935">
    <property type="entry name" value="SKN1_KRE6_Sbg1"/>
    <property type="match status" value="1"/>
</dbReference>
<evidence type="ECO:0000256" key="9">
    <source>
        <dbReference type="SAM" id="MobiDB-lite"/>
    </source>
</evidence>
<dbReference type="PROSITE" id="PS51762">
    <property type="entry name" value="GH16_2"/>
    <property type="match status" value="1"/>
</dbReference>
<evidence type="ECO:0000256" key="3">
    <source>
        <dbReference type="ARBA" id="ARBA00022692"/>
    </source>
</evidence>
<keyword evidence="13" id="KW-1185">Reference proteome</keyword>
<dbReference type="GeneID" id="28727102"/>
<evidence type="ECO:0000256" key="8">
    <source>
        <dbReference type="ARBA" id="ARBA00023316"/>
    </source>
</evidence>
<feature type="region of interest" description="Disordered" evidence="9">
    <location>
        <begin position="1"/>
        <end position="56"/>
    </location>
</feature>
<dbReference type="GO" id="GO:0006078">
    <property type="term" value="P:(1-&gt;6)-beta-D-glucan biosynthetic process"/>
    <property type="evidence" value="ECO:0007669"/>
    <property type="project" value="TreeGrafter"/>
</dbReference>